<dbReference type="InterPro" id="IPR056173">
    <property type="entry name" value="Sec20_C"/>
</dbReference>
<evidence type="ECO:0000256" key="8">
    <source>
        <dbReference type="ARBA" id="ARBA00023136"/>
    </source>
</evidence>
<dbReference type="GO" id="GO:0005484">
    <property type="term" value="F:SNAP receptor activity"/>
    <property type="evidence" value="ECO:0007669"/>
    <property type="project" value="InterPro"/>
</dbReference>
<evidence type="ECO:0000256" key="6">
    <source>
        <dbReference type="ARBA" id="ARBA00022989"/>
    </source>
</evidence>
<dbReference type="GO" id="GO:0006890">
    <property type="term" value="P:retrograde vesicle-mediated transport, Golgi to endoplasmic reticulum"/>
    <property type="evidence" value="ECO:0007669"/>
    <property type="project" value="InterPro"/>
</dbReference>
<keyword evidence="8 12" id="KW-0472">Membrane</keyword>
<dbReference type="GO" id="GO:0031201">
    <property type="term" value="C:SNARE complex"/>
    <property type="evidence" value="ECO:0007669"/>
    <property type="project" value="TreeGrafter"/>
</dbReference>
<keyword evidence="4" id="KW-0256">Endoplasmic reticulum</keyword>
<reference evidence="14 15" key="1">
    <citation type="journal article" date="2019" name="Sci. Rep.">
        <title>Orb-weaving spider Araneus ventricosus genome elucidates the spidroin gene catalogue.</title>
        <authorList>
            <person name="Kono N."/>
            <person name="Nakamura H."/>
            <person name="Ohtoshi R."/>
            <person name="Moran D.A.P."/>
            <person name="Shinohara A."/>
            <person name="Yoshida Y."/>
            <person name="Fujiwara M."/>
            <person name="Mori M."/>
            <person name="Tomita M."/>
            <person name="Arakawa K."/>
        </authorList>
    </citation>
    <scope>NUCLEOTIDE SEQUENCE [LARGE SCALE GENOMIC DNA]</scope>
</reference>
<gene>
    <name evidence="14" type="primary">Bnip1</name>
    <name evidence="14" type="ORF">AVEN_222229_1</name>
</gene>
<evidence type="ECO:0000256" key="10">
    <source>
        <dbReference type="SAM" id="Coils"/>
    </source>
</evidence>
<evidence type="ECO:0000259" key="13">
    <source>
        <dbReference type="Pfam" id="PF03908"/>
    </source>
</evidence>
<evidence type="ECO:0000256" key="1">
    <source>
        <dbReference type="ARBA" id="ARBA00004163"/>
    </source>
</evidence>
<comment type="similarity">
    <text evidence="9">Belongs to the SEC20 family.</text>
</comment>
<accession>A0A4Y2J9F1</accession>
<evidence type="ECO:0000256" key="7">
    <source>
        <dbReference type="ARBA" id="ARBA00023054"/>
    </source>
</evidence>
<feature type="region of interest" description="Disordered" evidence="11">
    <location>
        <begin position="121"/>
        <end position="145"/>
    </location>
</feature>
<keyword evidence="6 12" id="KW-1133">Transmembrane helix</keyword>
<organism evidence="14 15">
    <name type="scientific">Araneus ventricosus</name>
    <name type="common">Orbweaver spider</name>
    <name type="synonym">Epeira ventricosa</name>
    <dbReference type="NCBI Taxonomy" id="182803"/>
    <lineage>
        <taxon>Eukaryota</taxon>
        <taxon>Metazoa</taxon>
        <taxon>Ecdysozoa</taxon>
        <taxon>Arthropoda</taxon>
        <taxon>Chelicerata</taxon>
        <taxon>Arachnida</taxon>
        <taxon>Araneae</taxon>
        <taxon>Araneomorphae</taxon>
        <taxon>Entelegynae</taxon>
        <taxon>Araneoidea</taxon>
        <taxon>Araneidae</taxon>
        <taxon>Araneus</taxon>
    </lineage>
</organism>
<dbReference type="PANTHER" id="PTHR12825">
    <property type="entry name" value="BNIP1-RELATED"/>
    <property type="match status" value="1"/>
</dbReference>
<sequence>MFHSDKSSSNRQYDESTIRLIQQDIVKSDLQVKALVQDIRECKGPVEALNTLNMQVSEGMKSMKQAIEELELLAREQDKESDKHNLLKEVEKYQKQYASNQFALRKANLATQALLDKQTKEELFERSTTAPRRRVRADKESLSKQSSSITDNLSSIKNMMATQVKQSEESLHALISSSGVVTDTREEFKTMGSIIHQSKTLLQKYGRREVTDKVLITLAVIFFLTCVFYIVQKRLF</sequence>
<evidence type="ECO:0000256" key="2">
    <source>
        <dbReference type="ARBA" id="ARBA00022448"/>
    </source>
</evidence>
<dbReference type="Pfam" id="PF03908">
    <property type="entry name" value="Sec20"/>
    <property type="match status" value="1"/>
</dbReference>
<evidence type="ECO:0000256" key="9">
    <source>
        <dbReference type="ARBA" id="ARBA00037934"/>
    </source>
</evidence>
<feature type="domain" description="Sec20 C-terminal" evidence="13">
    <location>
        <begin position="145"/>
        <end position="235"/>
    </location>
</feature>
<keyword evidence="15" id="KW-1185">Reference proteome</keyword>
<dbReference type="PANTHER" id="PTHR12825:SF0">
    <property type="entry name" value="VESICLE TRANSPORT PROTEIN SEC20"/>
    <property type="match status" value="1"/>
</dbReference>
<evidence type="ECO:0000256" key="12">
    <source>
        <dbReference type="SAM" id="Phobius"/>
    </source>
</evidence>
<evidence type="ECO:0000313" key="15">
    <source>
        <dbReference type="Proteomes" id="UP000499080"/>
    </source>
</evidence>
<feature type="transmembrane region" description="Helical" evidence="12">
    <location>
        <begin position="214"/>
        <end position="231"/>
    </location>
</feature>
<keyword evidence="2" id="KW-0813">Transport</keyword>
<comment type="subcellular location">
    <subcellularLocation>
        <location evidence="1">Endoplasmic reticulum membrane</location>
        <topology evidence="1">Single-pass type IV membrane protein</topology>
    </subcellularLocation>
</comment>
<evidence type="ECO:0000313" key="14">
    <source>
        <dbReference type="EMBL" id="GBM86707.1"/>
    </source>
</evidence>
<feature type="coiled-coil region" evidence="10">
    <location>
        <begin position="60"/>
        <end position="96"/>
    </location>
</feature>
<dbReference type="InterPro" id="IPR005606">
    <property type="entry name" value="Sec20"/>
</dbReference>
<dbReference type="CDD" id="cd15865">
    <property type="entry name" value="SNARE_SEC20"/>
    <property type="match status" value="1"/>
</dbReference>
<evidence type="ECO:0000256" key="5">
    <source>
        <dbReference type="ARBA" id="ARBA00022892"/>
    </source>
</evidence>
<keyword evidence="3 12" id="KW-0812">Transmembrane</keyword>
<proteinExistence type="inferred from homology"/>
<evidence type="ECO:0000256" key="4">
    <source>
        <dbReference type="ARBA" id="ARBA00022824"/>
    </source>
</evidence>
<keyword evidence="5" id="KW-0931">ER-Golgi transport</keyword>
<evidence type="ECO:0000256" key="3">
    <source>
        <dbReference type="ARBA" id="ARBA00022692"/>
    </source>
</evidence>
<evidence type="ECO:0000256" key="11">
    <source>
        <dbReference type="SAM" id="MobiDB-lite"/>
    </source>
</evidence>
<name>A0A4Y2J9F1_ARAVE</name>
<keyword evidence="7 10" id="KW-0175">Coiled coil</keyword>
<dbReference type="EMBL" id="BGPR01003332">
    <property type="protein sequence ID" value="GBM86707.1"/>
    <property type="molecule type" value="Genomic_DNA"/>
</dbReference>
<dbReference type="Proteomes" id="UP000499080">
    <property type="component" value="Unassembled WGS sequence"/>
</dbReference>
<protein>
    <submittedName>
        <fullName evidence="14">Vesicle transport protein SEC20</fullName>
    </submittedName>
</protein>
<dbReference type="GO" id="GO:0005789">
    <property type="term" value="C:endoplasmic reticulum membrane"/>
    <property type="evidence" value="ECO:0007669"/>
    <property type="project" value="UniProtKB-SubCell"/>
</dbReference>
<dbReference type="AlphaFoldDB" id="A0A4Y2J9F1"/>
<comment type="caution">
    <text evidence="14">The sequence shown here is derived from an EMBL/GenBank/DDBJ whole genome shotgun (WGS) entry which is preliminary data.</text>
</comment>
<dbReference type="OrthoDB" id="46868at2759"/>